<accession>A0A9P9DTJ9</accession>
<comment type="caution">
    <text evidence="11">The sequence shown here is derived from an EMBL/GenBank/DDBJ whole genome shotgun (WGS) entry which is preliminary data.</text>
</comment>
<keyword evidence="10" id="KW-0472">Membrane</keyword>
<dbReference type="GO" id="GO:0005975">
    <property type="term" value="P:carbohydrate metabolic process"/>
    <property type="evidence" value="ECO:0007669"/>
    <property type="project" value="InterPro"/>
</dbReference>
<evidence type="ECO:0000256" key="10">
    <source>
        <dbReference type="SAM" id="Phobius"/>
    </source>
</evidence>
<feature type="active site" evidence="6">
    <location>
        <position position="319"/>
    </location>
</feature>
<keyword evidence="5 8" id="KW-1015">Disulfide bond</keyword>
<dbReference type="PANTHER" id="PTHR11742:SF89">
    <property type="entry name" value="ALPHA-1,2-MANNOSIDASE"/>
    <property type="match status" value="1"/>
</dbReference>
<evidence type="ECO:0000256" key="7">
    <source>
        <dbReference type="PIRSR" id="PIRSR601382-2"/>
    </source>
</evidence>
<reference evidence="11" key="1">
    <citation type="journal article" date="2021" name="Nat. Commun.">
        <title>Genetic determinants of endophytism in the Arabidopsis root mycobiome.</title>
        <authorList>
            <person name="Mesny F."/>
            <person name="Miyauchi S."/>
            <person name="Thiergart T."/>
            <person name="Pickel B."/>
            <person name="Atanasova L."/>
            <person name="Karlsson M."/>
            <person name="Huettel B."/>
            <person name="Barry K.W."/>
            <person name="Haridas S."/>
            <person name="Chen C."/>
            <person name="Bauer D."/>
            <person name="Andreopoulos W."/>
            <person name="Pangilinan J."/>
            <person name="LaButti K."/>
            <person name="Riley R."/>
            <person name="Lipzen A."/>
            <person name="Clum A."/>
            <person name="Drula E."/>
            <person name="Henrissat B."/>
            <person name="Kohler A."/>
            <person name="Grigoriev I.V."/>
            <person name="Martin F.M."/>
            <person name="Hacquard S."/>
        </authorList>
    </citation>
    <scope>NUCLEOTIDE SEQUENCE</scope>
    <source>
        <strain evidence="11">MPI-CAGE-AT-0021</strain>
    </source>
</reference>
<dbReference type="InterPro" id="IPR036026">
    <property type="entry name" value="Seven-hairpin_glycosidases"/>
</dbReference>
<keyword evidence="10" id="KW-0812">Transmembrane</keyword>
<feature type="binding site" evidence="7">
    <location>
        <position position="589"/>
    </location>
    <ligand>
        <name>Ca(2+)</name>
        <dbReference type="ChEBI" id="CHEBI:29108"/>
    </ligand>
</feature>
<evidence type="ECO:0000256" key="2">
    <source>
        <dbReference type="ARBA" id="ARBA00004922"/>
    </source>
</evidence>
<feature type="active site" description="Proton donor" evidence="6">
    <location>
        <position position="437"/>
    </location>
</feature>
<comment type="cofactor">
    <cofactor evidence="1 7">
        <name>Ca(2+)</name>
        <dbReference type="ChEBI" id="CHEBI:29108"/>
    </cofactor>
</comment>
<organism evidence="11 12">
    <name type="scientific">Dactylonectria estremocensis</name>
    <dbReference type="NCBI Taxonomy" id="1079267"/>
    <lineage>
        <taxon>Eukaryota</taxon>
        <taxon>Fungi</taxon>
        <taxon>Dikarya</taxon>
        <taxon>Ascomycota</taxon>
        <taxon>Pezizomycotina</taxon>
        <taxon>Sordariomycetes</taxon>
        <taxon>Hypocreomycetidae</taxon>
        <taxon>Hypocreales</taxon>
        <taxon>Nectriaceae</taxon>
        <taxon>Dactylonectria</taxon>
    </lineage>
</organism>
<keyword evidence="4 9" id="KW-0378">Hydrolase</keyword>
<evidence type="ECO:0000313" key="11">
    <source>
        <dbReference type="EMBL" id="KAH7126360.1"/>
    </source>
</evidence>
<dbReference type="InterPro" id="IPR001382">
    <property type="entry name" value="Glyco_hydro_47"/>
</dbReference>
<feature type="active site" evidence="6">
    <location>
        <position position="501"/>
    </location>
</feature>
<evidence type="ECO:0000313" key="12">
    <source>
        <dbReference type="Proteomes" id="UP000717696"/>
    </source>
</evidence>
<dbReference type="GO" id="GO:0016020">
    <property type="term" value="C:membrane"/>
    <property type="evidence" value="ECO:0007669"/>
    <property type="project" value="InterPro"/>
</dbReference>
<dbReference type="FunFam" id="1.50.10.10:FF:000037">
    <property type="entry name" value="alpha-1,2-Mannosidase"/>
    <property type="match status" value="1"/>
</dbReference>
<feature type="transmembrane region" description="Helical" evidence="10">
    <location>
        <begin position="7"/>
        <end position="24"/>
    </location>
</feature>
<dbReference type="AlphaFoldDB" id="A0A9P9DTJ9"/>
<dbReference type="OrthoDB" id="8118055at2759"/>
<keyword evidence="7" id="KW-0106">Calcium</keyword>
<keyword evidence="10" id="KW-1133">Transmembrane helix</keyword>
<dbReference type="SUPFAM" id="SSF48225">
    <property type="entry name" value="Seven-hairpin glycosidases"/>
    <property type="match status" value="1"/>
</dbReference>
<evidence type="ECO:0000256" key="4">
    <source>
        <dbReference type="ARBA" id="ARBA00022801"/>
    </source>
</evidence>
<evidence type="ECO:0000256" key="9">
    <source>
        <dbReference type="RuleBase" id="RU361193"/>
    </source>
</evidence>
<evidence type="ECO:0000256" key="5">
    <source>
        <dbReference type="ARBA" id="ARBA00023157"/>
    </source>
</evidence>
<sequence length="598" mass="67411">MFARNRTFIWAGGLMSLMLIYWWTGHRSTVVVLKHDNRPIPSSAWRKNGDDTYFWRTVGATYQPVAPIHTLPTGSPENFPKVQTTFGSEGYAARKTREQRRDAVKASFLRAWTSYKEHAWMSDELMPVSGGTRNHFGGWAATLVDSLDTLWIMGFEADFAQAVNAIESIDFTKTDMKEINVFETNIRYLGAFLAAFDLSGDTRLLRKAAEVGEMLYKAFDTPNRMPVTRWDLNAAAKGAKQTGSPGVLLAEIGSLSMEFTRLSQLTGNHKWFDAIQRITDTMAQQQNSTELPGLWPLVADASKKDFKSGSIFTLGAMADSTYEYLPKMAALLGGRLPVYQTMYETAMDVAMNRNLFRPMTPTNEDILISGQVKTTVKSGETTVSLESQGQHLVCFLGGVLALGGKLFARPGDVTVANKLTDGCVYTYKAFPHGIMPETFFMIPCESRDTCEWDENHWKQKVLERVQGEQGQVGQADAIIAEKHLPKGFTEVPDRRYILRPEAIESVFILYRVTGRTDLLESAWDMFQAIEESTKTELANTAVWDVTVEGERPRLVDSMESFWMGETLKYFYLIFSEPDLISLDEFVFNTEAHPLRRMI</sequence>
<dbReference type="Proteomes" id="UP000717696">
    <property type="component" value="Unassembled WGS sequence"/>
</dbReference>
<protein>
    <recommendedName>
        <fullName evidence="9">alpha-1,2-Mannosidase</fullName>
        <ecNumber evidence="9">3.2.1.-</ecNumber>
    </recommendedName>
</protein>
<name>A0A9P9DTJ9_9HYPO</name>
<evidence type="ECO:0000256" key="6">
    <source>
        <dbReference type="PIRSR" id="PIRSR601382-1"/>
    </source>
</evidence>
<evidence type="ECO:0000256" key="1">
    <source>
        <dbReference type="ARBA" id="ARBA00001913"/>
    </source>
</evidence>
<dbReference type="EMBL" id="JAGMUU010000023">
    <property type="protein sequence ID" value="KAH7126360.1"/>
    <property type="molecule type" value="Genomic_DNA"/>
</dbReference>
<dbReference type="Pfam" id="PF01532">
    <property type="entry name" value="Glyco_hydro_47"/>
    <property type="match status" value="1"/>
</dbReference>
<dbReference type="PRINTS" id="PR00747">
    <property type="entry name" value="GLYHDRLASE47"/>
</dbReference>
<comment type="pathway">
    <text evidence="2">Protein modification; protein glycosylation.</text>
</comment>
<comment type="similarity">
    <text evidence="3 9">Belongs to the glycosyl hydrolase 47 family.</text>
</comment>
<dbReference type="EC" id="3.2.1.-" evidence="9"/>
<dbReference type="InterPro" id="IPR050749">
    <property type="entry name" value="Glycosyl_Hydrolase_47"/>
</dbReference>
<feature type="active site" description="Proton donor" evidence="6">
    <location>
        <position position="183"/>
    </location>
</feature>
<dbReference type="Gene3D" id="1.50.10.10">
    <property type="match status" value="1"/>
</dbReference>
<dbReference type="PANTHER" id="PTHR11742">
    <property type="entry name" value="MANNOSYL-OLIGOSACCHARIDE ALPHA-1,2-MANNOSIDASE-RELATED"/>
    <property type="match status" value="1"/>
</dbReference>
<keyword evidence="9" id="KW-0326">Glycosidase</keyword>
<keyword evidence="7" id="KW-0479">Metal-binding</keyword>
<dbReference type="GO" id="GO:0004571">
    <property type="term" value="F:mannosyl-oligosaccharide 1,2-alpha-mannosidase activity"/>
    <property type="evidence" value="ECO:0007669"/>
    <property type="project" value="InterPro"/>
</dbReference>
<dbReference type="GO" id="GO:0036503">
    <property type="term" value="P:ERAD pathway"/>
    <property type="evidence" value="ECO:0007669"/>
    <property type="project" value="UniProtKB-ARBA"/>
</dbReference>
<gene>
    <name evidence="11" type="ORF">B0J13DRAFT_598810</name>
</gene>
<proteinExistence type="inferred from homology"/>
<feature type="disulfide bond" evidence="8">
    <location>
        <begin position="394"/>
        <end position="423"/>
    </location>
</feature>
<evidence type="ECO:0000256" key="3">
    <source>
        <dbReference type="ARBA" id="ARBA00007658"/>
    </source>
</evidence>
<dbReference type="GO" id="GO:0005783">
    <property type="term" value="C:endoplasmic reticulum"/>
    <property type="evidence" value="ECO:0007669"/>
    <property type="project" value="TreeGrafter"/>
</dbReference>
<keyword evidence="12" id="KW-1185">Reference proteome</keyword>
<evidence type="ECO:0000256" key="8">
    <source>
        <dbReference type="PIRSR" id="PIRSR601382-3"/>
    </source>
</evidence>
<dbReference type="InterPro" id="IPR012341">
    <property type="entry name" value="6hp_glycosidase-like_sf"/>
</dbReference>
<dbReference type="GO" id="GO:0005509">
    <property type="term" value="F:calcium ion binding"/>
    <property type="evidence" value="ECO:0007669"/>
    <property type="project" value="InterPro"/>
</dbReference>